<keyword evidence="3" id="KW-1185">Reference proteome</keyword>
<reference evidence="2 3" key="1">
    <citation type="submission" date="2022-01" db="EMBL/GenBank/DDBJ databases">
        <title>Novel bile acid biosynthetic pathways are enriched in the microbiome of centenarians.</title>
        <authorList>
            <person name="Sato Y."/>
            <person name="Atarashi K."/>
            <person name="Plichta R.D."/>
            <person name="Arai Y."/>
            <person name="Sasajima S."/>
            <person name="Kearney M.S."/>
            <person name="Suda W."/>
            <person name="Takeshita K."/>
            <person name="Sasaki T."/>
            <person name="Okamoto S."/>
            <person name="Skelly N.A."/>
            <person name="Okamura Y."/>
            <person name="Vlamakis H."/>
            <person name="Li Y."/>
            <person name="Tanoue T."/>
            <person name="Takei H."/>
            <person name="Nittono H."/>
            <person name="Narushima S."/>
            <person name="Irie J."/>
            <person name="Itoh H."/>
            <person name="Moriya K."/>
            <person name="Sugiura Y."/>
            <person name="Suematsu M."/>
            <person name="Moritoki N."/>
            <person name="Shibata S."/>
            <person name="Littman R.D."/>
            <person name="Fischbach A.M."/>
            <person name="Uwamino Y."/>
            <person name="Inoue T."/>
            <person name="Honda A."/>
            <person name="Hattori M."/>
            <person name="Murai T."/>
            <person name="Xavier J.R."/>
            <person name="Hirose N."/>
            <person name="Honda K."/>
        </authorList>
    </citation>
    <scope>NUCLEOTIDE SEQUENCE [LARGE SCALE GENOMIC DNA]</scope>
    <source>
        <strain evidence="2 3">CE91-St30</strain>
    </source>
</reference>
<organism evidence="2 3">
    <name type="scientific">Raoultibacter timonensis</name>
    <dbReference type="NCBI Taxonomy" id="1907662"/>
    <lineage>
        <taxon>Bacteria</taxon>
        <taxon>Bacillati</taxon>
        <taxon>Actinomycetota</taxon>
        <taxon>Coriobacteriia</taxon>
        <taxon>Eggerthellales</taxon>
        <taxon>Eggerthellaceae</taxon>
        <taxon>Raoultibacter</taxon>
    </lineage>
</organism>
<dbReference type="RefSeq" id="WP_244411859.1">
    <property type="nucleotide sequence ID" value="NZ_AP025564.1"/>
</dbReference>
<proteinExistence type="predicted"/>
<sequence>MTYRPRILESADRELSQIVAYLAGHSKDAAKAFLDEYELQLDLICSKTVAYGPSRMPELAQLGYHCALVGRYLFLYYIEDDAVVVAHLFHQRQDYAKLVESERA</sequence>
<keyword evidence="1" id="KW-1277">Toxin-antitoxin system</keyword>
<dbReference type="Gene3D" id="3.30.2310.20">
    <property type="entry name" value="RelE-like"/>
    <property type="match status" value="1"/>
</dbReference>
<dbReference type="Proteomes" id="UP001320544">
    <property type="component" value="Chromosome"/>
</dbReference>
<dbReference type="InterPro" id="IPR035093">
    <property type="entry name" value="RelE/ParE_toxin_dom_sf"/>
</dbReference>
<dbReference type="InterPro" id="IPR007712">
    <property type="entry name" value="RelE/ParE_toxin"/>
</dbReference>
<accession>A0ABN6MBX6</accession>
<name>A0ABN6MBX6_9ACTN</name>
<evidence type="ECO:0000313" key="3">
    <source>
        <dbReference type="Proteomes" id="UP001320544"/>
    </source>
</evidence>
<evidence type="ECO:0000256" key="1">
    <source>
        <dbReference type="ARBA" id="ARBA00022649"/>
    </source>
</evidence>
<dbReference type="Pfam" id="PF05016">
    <property type="entry name" value="ParE_toxin"/>
    <property type="match status" value="1"/>
</dbReference>
<evidence type="ECO:0008006" key="4">
    <source>
        <dbReference type="Google" id="ProtNLM"/>
    </source>
</evidence>
<evidence type="ECO:0000313" key="2">
    <source>
        <dbReference type="EMBL" id="BDE95497.1"/>
    </source>
</evidence>
<protein>
    <recommendedName>
        <fullName evidence="4">Type II toxin-antitoxin system RelE/ParE family toxin</fullName>
    </recommendedName>
</protein>
<gene>
    <name evidence="2" type="ORF">CE91St30_08300</name>
</gene>
<dbReference type="EMBL" id="AP025564">
    <property type="protein sequence ID" value="BDE95497.1"/>
    <property type="molecule type" value="Genomic_DNA"/>
</dbReference>